<dbReference type="PROSITE" id="PS50931">
    <property type="entry name" value="HTH_LYSR"/>
    <property type="match status" value="1"/>
</dbReference>
<sequence>MSAIDGAAMDSLGSLRGFVQVMESGGFAEAGRALGLSASAMAKSVARLEQSLGVRLFHRSTRSLTLTAEGQLFLPRCRRILAEVEAARGELGSLAATPKGRLRISLPMNNNVLLPVLGDFMRAYPQVQLDLDFDDRLVDVIEEGFDAVLRVAEPDDSRLASRRLGSFRRCLVASPDYLQRCGTPLRPADLLTHQCLHYRFRSSGRLEAWPLGAAAADLSLPVSMVCNNIETRLSFAVRGCGIAFLPEHSVRAELAAGTLRTLLDDHVDSTGTFHLLWPSSRHMLPKLRVFVDFLGERLMF</sequence>
<evidence type="ECO:0000313" key="6">
    <source>
        <dbReference type="EMBL" id="MEL4891784.1"/>
    </source>
</evidence>
<comment type="caution">
    <text evidence="6">The sequence shown here is derived from an EMBL/GenBank/DDBJ whole genome shotgun (WGS) entry which is preliminary data.</text>
</comment>
<dbReference type="RefSeq" id="WP_342073369.1">
    <property type="nucleotide sequence ID" value="NZ_JAQJCQ010000007.1"/>
</dbReference>
<evidence type="ECO:0000259" key="5">
    <source>
        <dbReference type="PROSITE" id="PS50931"/>
    </source>
</evidence>
<accession>A0ABU9LAN6</accession>
<protein>
    <submittedName>
        <fullName evidence="6">LysR family transcriptional regulator</fullName>
    </submittedName>
</protein>
<dbReference type="PANTHER" id="PTHR30537">
    <property type="entry name" value="HTH-TYPE TRANSCRIPTIONAL REGULATOR"/>
    <property type="match status" value="1"/>
</dbReference>
<dbReference type="InterPro" id="IPR058163">
    <property type="entry name" value="LysR-type_TF_proteobact-type"/>
</dbReference>
<dbReference type="Gene3D" id="3.40.190.290">
    <property type="match status" value="1"/>
</dbReference>
<dbReference type="InterPro" id="IPR036388">
    <property type="entry name" value="WH-like_DNA-bd_sf"/>
</dbReference>
<dbReference type="InterPro" id="IPR036390">
    <property type="entry name" value="WH_DNA-bd_sf"/>
</dbReference>
<dbReference type="Gene3D" id="1.10.10.10">
    <property type="entry name" value="Winged helix-like DNA-binding domain superfamily/Winged helix DNA-binding domain"/>
    <property type="match status" value="1"/>
</dbReference>
<feature type="domain" description="HTH lysR-type" evidence="5">
    <location>
        <begin position="10"/>
        <end position="67"/>
    </location>
</feature>
<evidence type="ECO:0000256" key="1">
    <source>
        <dbReference type="ARBA" id="ARBA00009437"/>
    </source>
</evidence>
<keyword evidence="3" id="KW-0238">DNA-binding</keyword>
<gene>
    <name evidence="6" type="ORF">PIQ37_10130</name>
</gene>
<dbReference type="EMBL" id="JAQJCQ010000007">
    <property type="protein sequence ID" value="MEL4891784.1"/>
    <property type="molecule type" value="Genomic_DNA"/>
</dbReference>
<reference evidence="6 7" key="1">
    <citation type="journal article" date="2024" name="FEMS Microbiol. Lett.">
        <title>Xanthomonas protegens sp. nov., a novel rice seed-associated bacterium, provides in vivo protection against X. oryzae pv. oryzae, the bacterial leaf blight pathogen.</title>
        <authorList>
            <person name="Rana R."/>
            <person name="Sharma A."/>
            <person name="Madhavan V.N."/>
            <person name="Korpole S."/>
            <person name="Sonti R.V."/>
            <person name="Patel H.K."/>
            <person name="Patil P.B."/>
        </authorList>
    </citation>
    <scope>NUCLEOTIDE SEQUENCE [LARGE SCALE GENOMIC DNA]</scope>
    <source>
        <strain evidence="6 7">PPL118</strain>
    </source>
</reference>
<comment type="similarity">
    <text evidence="1">Belongs to the LysR transcriptional regulatory family.</text>
</comment>
<dbReference type="Pfam" id="PF00126">
    <property type="entry name" value="HTH_1"/>
    <property type="match status" value="1"/>
</dbReference>
<keyword evidence="7" id="KW-1185">Reference proteome</keyword>
<proteinExistence type="inferred from homology"/>
<organism evidence="6 7">
    <name type="scientific">Xanthomonas protegens</name>
    <dbReference type="NCBI Taxonomy" id="3380705"/>
    <lineage>
        <taxon>Bacteria</taxon>
        <taxon>Pseudomonadati</taxon>
        <taxon>Pseudomonadota</taxon>
        <taxon>Gammaproteobacteria</taxon>
        <taxon>Lysobacterales</taxon>
        <taxon>Lysobacteraceae</taxon>
        <taxon>Xanthomonas</taxon>
    </lineage>
</organism>
<dbReference type="SUPFAM" id="SSF46785">
    <property type="entry name" value="Winged helix' DNA-binding domain"/>
    <property type="match status" value="1"/>
</dbReference>
<name>A0ABU9LAN6_9XANT</name>
<dbReference type="CDD" id="cd08476">
    <property type="entry name" value="PBP2_CrgA_like_7"/>
    <property type="match status" value="1"/>
</dbReference>
<evidence type="ECO:0000313" key="7">
    <source>
        <dbReference type="Proteomes" id="UP001486626"/>
    </source>
</evidence>
<dbReference type="Pfam" id="PF03466">
    <property type="entry name" value="LysR_substrate"/>
    <property type="match status" value="1"/>
</dbReference>
<evidence type="ECO:0000256" key="3">
    <source>
        <dbReference type="ARBA" id="ARBA00023125"/>
    </source>
</evidence>
<dbReference type="InterPro" id="IPR005119">
    <property type="entry name" value="LysR_subst-bd"/>
</dbReference>
<evidence type="ECO:0000256" key="4">
    <source>
        <dbReference type="ARBA" id="ARBA00023163"/>
    </source>
</evidence>
<evidence type="ECO:0000256" key="2">
    <source>
        <dbReference type="ARBA" id="ARBA00023015"/>
    </source>
</evidence>
<dbReference type="InterPro" id="IPR000847">
    <property type="entry name" value="LysR_HTH_N"/>
</dbReference>
<keyword evidence="2" id="KW-0805">Transcription regulation</keyword>
<dbReference type="SUPFAM" id="SSF53850">
    <property type="entry name" value="Periplasmic binding protein-like II"/>
    <property type="match status" value="1"/>
</dbReference>
<dbReference type="Proteomes" id="UP001486626">
    <property type="component" value="Unassembled WGS sequence"/>
</dbReference>
<keyword evidence="4" id="KW-0804">Transcription</keyword>
<dbReference type="PANTHER" id="PTHR30537:SF72">
    <property type="entry name" value="LYSR FAMILY TRANSCRIPTIONAL REGULATOR"/>
    <property type="match status" value="1"/>
</dbReference>